<evidence type="ECO:0000256" key="2">
    <source>
        <dbReference type="ARBA" id="ARBA00010304"/>
    </source>
</evidence>
<evidence type="ECO:0000259" key="6">
    <source>
        <dbReference type="Pfam" id="PF07522"/>
    </source>
</evidence>
<reference evidence="7" key="1">
    <citation type="submission" date="2020-11" db="EMBL/GenBank/DDBJ databases">
        <authorList>
            <person name="Tran Van P."/>
        </authorList>
    </citation>
    <scope>NUCLEOTIDE SEQUENCE</scope>
</reference>
<dbReference type="GO" id="GO:0035312">
    <property type="term" value="F:5'-3' DNA exonuclease activity"/>
    <property type="evidence" value="ECO:0007669"/>
    <property type="project" value="TreeGrafter"/>
</dbReference>
<keyword evidence="3" id="KW-0227">DNA damage</keyword>
<organism evidence="7">
    <name type="scientific">Medioppia subpectinata</name>
    <dbReference type="NCBI Taxonomy" id="1979941"/>
    <lineage>
        <taxon>Eukaryota</taxon>
        <taxon>Metazoa</taxon>
        <taxon>Ecdysozoa</taxon>
        <taxon>Arthropoda</taxon>
        <taxon>Chelicerata</taxon>
        <taxon>Arachnida</taxon>
        <taxon>Acari</taxon>
        <taxon>Acariformes</taxon>
        <taxon>Sarcoptiformes</taxon>
        <taxon>Oribatida</taxon>
        <taxon>Brachypylina</taxon>
        <taxon>Oppioidea</taxon>
        <taxon>Oppiidae</taxon>
        <taxon>Medioppia</taxon>
    </lineage>
</organism>
<dbReference type="CDD" id="cd16273">
    <property type="entry name" value="SNM1A-1C-like_MBL-fold"/>
    <property type="match status" value="1"/>
</dbReference>
<dbReference type="FunFam" id="3.40.50.12650:FF:000001">
    <property type="entry name" value="DNA cross-link repair 1A"/>
    <property type="match status" value="1"/>
</dbReference>
<evidence type="ECO:0000313" key="7">
    <source>
        <dbReference type="EMBL" id="CAD7625765.1"/>
    </source>
</evidence>
<dbReference type="GO" id="GO:0003684">
    <property type="term" value="F:damaged DNA binding"/>
    <property type="evidence" value="ECO:0007669"/>
    <property type="project" value="TreeGrafter"/>
</dbReference>
<name>A0A7R9KME0_9ACAR</name>
<dbReference type="AlphaFoldDB" id="A0A7R9KME0"/>
<protein>
    <recommendedName>
        <fullName evidence="6">DNA repair metallo-beta-lactamase domain-containing protein</fullName>
    </recommendedName>
</protein>
<evidence type="ECO:0000256" key="5">
    <source>
        <dbReference type="ARBA" id="ARBA00023242"/>
    </source>
</evidence>
<comment type="similarity">
    <text evidence="2">Belongs to the DNA repair metallo-beta-lactamase (DRMBL) family.</text>
</comment>
<dbReference type="SUPFAM" id="SSF56281">
    <property type="entry name" value="Metallo-hydrolase/oxidoreductase"/>
    <property type="match status" value="1"/>
</dbReference>
<keyword evidence="4" id="KW-0234">DNA repair</keyword>
<evidence type="ECO:0000256" key="4">
    <source>
        <dbReference type="ARBA" id="ARBA00023204"/>
    </source>
</evidence>
<dbReference type="GO" id="GO:0005634">
    <property type="term" value="C:nucleus"/>
    <property type="evidence" value="ECO:0007669"/>
    <property type="project" value="UniProtKB-SubCell"/>
</dbReference>
<dbReference type="EMBL" id="CAJPIZ010003303">
    <property type="protein sequence ID" value="CAG2106195.1"/>
    <property type="molecule type" value="Genomic_DNA"/>
</dbReference>
<dbReference type="GO" id="GO:0006303">
    <property type="term" value="P:double-strand break repair via nonhomologous end joining"/>
    <property type="evidence" value="ECO:0007669"/>
    <property type="project" value="TreeGrafter"/>
</dbReference>
<dbReference type="Proteomes" id="UP000759131">
    <property type="component" value="Unassembled WGS sequence"/>
</dbReference>
<dbReference type="GO" id="GO:0036297">
    <property type="term" value="P:interstrand cross-link repair"/>
    <property type="evidence" value="ECO:0007669"/>
    <property type="project" value="TreeGrafter"/>
</dbReference>
<sequence length="340" mass="39171">MTTQLMTKIGEEMAKQTKITSFFTTPSDQRLDLFSLALSRDNVRTKFARNGPKICPFYKKIPNTGFVVDAFSYGSIPDAKVYFLTHFHSDHYTGLKNSFNHQIYCSPITASLVRNHFKNGLFSLNVIQVNETRDVLSTKVTFFEANHCPGAVVILFELSNGCRYLHTGDFRANHSFFAYQQLICKPIDTIFLDTTYCDPKYDFLPQKDILKTIVSIADEHYKKNKKVLIVCGTYTIGKENVFIEIANALGLKVWTNPTKQQIYKCYKSEEMDSVLVPYRQQSRIHVLSMNSINENEYLKEFDGLYDEVVAFRPTGWEHNKNSKNGVKVRKYKNITIYGQL</sequence>
<dbReference type="OrthoDB" id="262529at2759"/>
<dbReference type="Gene3D" id="3.60.15.10">
    <property type="entry name" value="Ribonuclease Z/Hydroxyacylglutathione hydrolase-like"/>
    <property type="match status" value="1"/>
</dbReference>
<keyword evidence="8" id="KW-1185">Reference proteome</keyword>
<gene>
    <name evidence="7" type="ORF">OSB1V03_LOCUS6198</name>
</gene>
<dbReference type="Pfam" id="PF07522">
    <property type="entry name" value="DRMBL"/>
    <property type="match status" value="1"/>
</dbReference>
<comment type="subcellular location">
    <subcellularLocation>
        <location evidence="1">Nucleus</location>
    </subcellularLocation>
</comment>
<dbReference type="PANTHER" id="PTHR23240">
    <property type="entry name" value="DNA CROSS-LINK REPAIR PROTEIN PSO2/SNM1-RELATED"/>
    <property type="match status" value="1"/>
</dbReference>
<dbReference type="InterPro" id="IPR011084">
    <property type="entry name" value="DRMBL"/>
</dbReference>
<dbReference type="InterPro" id="IPR036866">
    <property type="entry name" value="RibonucZ/Hydroxyglut_hydro"/>
</dbReference>
<feature type="domain" description="DNA repair metallo-beta-lactamase" evidence="6">
    <location>
        <begin position="271"/>
        <end position="338"/>
    </location>
</feature>
<evidence type="ECO:0000256" key="3">
    <source>
        <dbReference type="ARBA" id="ARBA00022763"/>
    </source>
</evidence>
<accession>A0A7R9KME0</accession>
<dbReference type="PANTHER" id="PTHR23240:SF6">
    <property type="entry name" value="DNA CROSS-LINK REPAIR 1A PROTEIN"/>
    <property type="match status" value="1"/>
</dbReference>
<evidence type="ECO:0000256" key="1">
    <source>
        <dbReference type="ARBA" id="ARBA00004123"/>
    </source>
</evidence>
<keyword evidence="5" id="KW-0539">Nucleus</keyword>
<evidence type="ECO:0000313" key="8">
    <source>
        <dbReference type="Proteomes" id="UP000759131"/>
    </source>
</evidence>
<dbReference type="Gene3D" id="3.40.50.12650">
    <property type="match status" value="1"/>
</dbReference>
<dbReference type="EMBL" id="OC857878">
    <property type="protein sequence ID" value="CAD7625765.1"/>
    <property type="molecule type" value="Genomic_DNA"/>
</dbReference>
<proteinExistence type="inferred from homology"/>